<evidence type="ECO:0000313" key="2">
    <source>
        <dbReference type="EMBL" id="KFX53019.1"/>
    </source>
</evidence>
<dbReference type="SUPFAM" id="SSF55455">
    <property type="entry name" value="SRF-like"/>
    <property type="match status" value="1"/>
</dbReference>
<organism evidence="2">
    <name type="scientific">Talaromyces marneffei PM1</name>
    <dbReference type="NCBI Taxonomy" id="1077442"/>
    <lineage>
        <taxon>Eukaryota</taxon>
        <taxon>Fungi</taxon>
        <taxon>Dikarya</taxon>
        <taxon>Ascomycota</taxon>
        <taxon>Pezizomycotina</taxon>
        <taxon>Eurotiomycetes</taxon>
        <taxon>Eurotiomycetidae</taxon>
        <taxon>Eurotiales</taxon>
        <taxon>Trichocomaceae</taxon>
        <taxon>Talaromyces</taxon>
        <taxon>Talaromyces sect. Talaromyces</taxon>
    </lineage>
</organism>
<feature type="region of interest" description="Disordered" evidence="1">
    <location>
        <begin position="48"/>
        <end position="74"/>
    </location>
</feature>
<dbReference type="HOGENOM" id="CLU_2689482_0_0_1"/>
<dbReference type="GO" id="GO:0003677">
    <property type="term" value="F:DNA binding"/>
    <property type="evidence" value="ECO:0007669"/>
    <property type="project" value="InterPro"/>
</dbReference>
<reference evidence="2" key="1">
    <citation type="journal article" date="2014" name="PLoS Genet.">
        <title>Signature Gene Expression Reveals Novel Clues to the Molecular Mechanisms of Dimorphic Transition in Penicillium marneffei.</title>
        <authorList>
            <person name="Yang E."/>
            <person name="Wang G."/>
            <person name="Cai J."/>
            <person name="Woo P.C."/>
            <person name="Lau S.K."/>
            <person name="Yuen K.-Y."/>
            <person name="Chow W.-N."/>
            <person name="Lin X."/>
        </authorList>
    </citation>
    <scope>NUCLEOTIDE SEQUENCE [LARGE SCALE GENOMIC DNA]</scope>
    <source>
        <strain evidence="2">PM1</strain>
    </source>
</reference>
<evidence type="ECO:0000256" key="1">
    <source>
        <dbReference type="SAM" id="MobiDB-lite"/>
    </source>
</evidence>
<name>A0A093VSS4_TALMA</name>
<sequence>MDPKIERRKALQRRNRRMKSLLLKAVDMSILCDAEIANYYPIPTNMTLEDFQRGQGPNKDQNPESLNDEAGEED</sequence>
<dbReference type="InterPro" id="IPR036879">
    <property type="entry name" value="TF_MADSbox_sf"/>
</dbReference>
<proteinExistence type="predicted"/>
<accession>A0A093VSS4</accession>
<dbReference type="GO" id="GO:0045944">
    <property type="term" value="P:positive regulation of transcription by RNA polymerase II"/>
    <property type="evidence" value="ECO:0007669"/>
    <property type="project" value="UniProtKB-ARBA"/>
</dbReference>
<comment type="caution">
    <text evidence="2">The sequence shown here is derived from an EMBL/GenBank/DDBJ whole genome shotgun (WGS) entry which is preliminary data.</text>
</comment>
<dbReference type="EMBL" id="JPOX01000002">
    <property type="protein sequence ID" value="KFX53019.1"/>
    <property type="molecule type" value="Genomic_DNA"/>
</dbReference>
<dbReference type="AlphaFoldDB" id="A0A093VSS4"/>
<protein>
    <submittedName>
        <fullName evidence="2">Agamous-like MADS-box protein AGL9 like</fullName>
    </submittedName>
</protein>
<dbReference type="GO" id="GO:0046983">
    <property type="term" value="F:protein dimerization activity"/>
    <property type="evidence" value="ECO:0007669"/>
    <property type="project" value="InterPro"/>
</dbReference>
<gene>
    <name evidence="2" type="ORF">GQ26_0023820</name>
</gene>